<organism evidence="1 2">
    <name type="scientific">Tumebacillus avium</name>
    <dbReference type="NCBI Taxonomy" id="1903704"/>
    <lineage>
        <taxon>Bacteria</taxon>
        <taxon>Bacillati</taxon>
        <taxon>Bacillota</taxon>
        <taxon>Bacilli</taxon>
        <taxon>Bacillales</taxon>
        <taxon>Alicyclobacillaceae</taxon>
        <taxon>Tumebacillus</taxon>
    </lineage>
</organism>
<evidence type="ECO:0000313" key="1">
    <source>
        <dbReference type="EMBL" id="ARU63552.1"/>
    </source>
</evidence>
<dbReference type="KEGG" id="tum:CBW65_22980"/>
<keyword evidence="2" id="KW-1185">Reference proteome</keyword>
<name>A0A1Y0ISD1_9BACL</name>
<sequence length="73" mass="8059">MNKDFNIPDPYHPNQVDLHLDDVQQQALEQLGLNEQVNRQGIESLSPEQAAQVGQVMAEGFAALASNVNQQSE</sequence>
<reference evidence="2" key="1">
    <citation type="submission" date="2017-05" db="EMBL/GenBank/DDBJ databases">
        <authorList>
            <person name="Sung H."/>
        </authorList>
    </citation>
    <scope>NUCLEOTIDE SEQUENCE [LARGE SCALE GENOMIC DNA]</scope>
    <source>
        <strain evidence="2">AR23208</strain>
    </source>
</reference>
<dbReference type="RefSeq" id="WP_087458888.1">
    <property type="nucleotide sequence ID" value="NZ_CP021434.1"/>
</dbReference>
<evidence type="ECO:0000313" key="2">
    <source>
        <dbReference type="Proteomes" id="UP000195437"/>
    </source>
</evidence>
<gene>
    <name evidence="1" type="ORF">CBW65_22980</name>
</gene>
<dbReference type="OrthoDB" id="9939590at2"/>
<dbReference type="Proteomes" id="UP000195437">
    <property type="component" value="Chromosome"/>
</dbReference>
<dbReference type="EMBL" id="CP021434">
    <property type="protein sequence ID" value="ARU63552.1"/>
    <property type="molecule type" value="Genomic_DNA"/>
</dbReference>
<proteinExistence type="predicted"/>
<accession>A0A1Y0ISD1</accession>
<dbReference type="AlphaFoldDB" id="A0A1Y0ISD1"/>
<protein>
    <submittedName>
        <fullName evidence="1">Uncharacterized protein</fullName>
    </submittedName>
</protein>